<keyword evidence="8" id="KW-0539">Nucleus</keyword>
<dbReference type="PANTHER" id="PTHR13989:SF16">
    <property type="entry name" value="REPLICATION PROTEIN A2"/>
    <property type="match status" value="1"/>
</dbReference>
<evidence type="ECO:0000256" key="7">
    <source>
        <dbReference type="ARBA" id="ARBA00023204"/>
    </source>
</evidence>
<dbReference type="GO" id="GO:0006289">
    <property type="term" value="P:nucleotide-excision repair"/>
    <property type="evidence" value="ECO:0007669"/>
    <property type="project" value="TreeGrafter"/>
</dbReference>
<evidence type="ECO:0000256" key="8">
    <source>
        <dbReference type="ARBA" id="ARBA00023242"/>
    </source>
</evidence>
<dbReference type="SUPFAM" id="SSF50249">
    <property type="entry name" value="Nucleic acid-binding proteins"/>
    <property type="match status" value="1"/>
</dbReference>
<reference evidence="10" key="1">
    <citation type="submission" date="2021-01" db="EMBL/GenBank/DDBJ databases">
        <title>Adiantum capillus-veneris genome.</title>
        <authorList>
            <person name="Fang Y."/>
            <person name="Liao Q."/>
        </authorList>
    </citation>
    <scope>NUCLEOTIDE SEQUENCE</scope>
    <source>
        <strain evidence="10">H3</strain>
        <tissue evidence="10">Leaf</tissue>
    </source>
</reference>
<organism evidence="10 11">
    <name type="scientific">Adiantum capillus-veneris</name>
    <name type="common">Maidenhair fern</name>
    <dbReference type="NCBI Taxonomy" id="13818"/>
    <lineage>
        <taxon>Eukaryota</taxon>
        <taxon>Viridiplantae</taxon>
        <taxon>Streptophyta</taxon>
        <taxon>Embryophyta</taxon>
        <taxon>Tracheophyta</taxon>
        <taxon>Polypodiopsida</taxon>
        <taxon>Polypodiidae</taxon>
        <taxon>Polypodiales</taxon>
        <taxon>Pteridineae</taxon>
        <taxon>Pteridaceae</taxon>
        <taxon>Vittarioideae</taxon>
        <taxon>Adiantum</taxon>
    </lineage>
</organism>
<protein>
    <recommendedName>
        <fullName evidence="9">Replication protein A C-terminal domain-containing protein</fullName>
    </recommendedName>
</protein>
<keyword evidence="4" id="KW-0227">DNA damage</keyword>
<dbReference type="FunFam" id="1.10.10.10:FF:000168">
    <property type="entry name" value="Replication protein A 32 kDa subunit"/>
    <property type="match status" value="1"/>
</dbReference>
<evidence type="ECO:0000313" key="10">
    <source>
        <dbReference type="EMBL" id="KAI5060148.1"/>
    </source>
</evidence>
<dbReference type="InterPro" id="IPR036388">
    <property type="entry name" value="WH-like_DNA-bd_sf"/>
</dbReference>
<evidence type="ECO:0000256" key="6">
    <source>
        <dbReference type="ARBA" id="ARBA00023172"/>
    </source>
</evidence>
<dbReference type="PANTHER" id="PTHR13989">
    <property type="entry name" value="REPLICATION PROTEIN A-RELATED"/>
    <property type="match status" value="1"/>
</dbReference>
<keyword evidence="11" id="KW-1185">Reference proteome</keyword>
<keyword evidence="5" id="KW-0238">DNA-binding</keyword>
<evidence type="ECO:0000259" key="9">
    <source>
        <dbReference type="Pfam" id="PF08784"/>
    </source>
</evidence>
<dbReference type="InterPro" id="IPR012340">
    <property type="entry name" value="NA-bd_OB-fold"/>
</dbReference>
<dbReference type="GO" id="GO:0005662">
    <property type="term" value="C:DNA replication factor A complex"/>
    <property type="evidence" value="ECO:0007669"/>
    <property type="project" value="TreeGrafter"/>
</dbReference>
<dbReference type="AlphaFoldDB" id="A0A9D4U2C6"/>
<dbReference type="CDD" id="cd04478">
    <property type="entry name" value="RPA2_DBD_D"/>
    <property type="match status" value="1"/>
</dbReference>
<dbReference type="SUPFAM" id="SSF46785">
    <property type="entry name" value="Winged helix' DNA-binding domain"/>
    <property type="match status" value="1"/>
</dbReference>
<dbReference type="GO" id="GO:0003697">
    <property type="term" value="F:single-stranded DNA binding"/>
    <property type="evidence" value="ECO:0007669"/>
    <property type="project" value="TreeGrafter"/>
</dbReference>
<dbReference type="InterPro" id="IPR014892">
    <property type="entry name" value="RPA_C"/>
</dbReference>
<dbReference type="GO" id="GO:0006260">
    <property type="term" value="P:DNA replication"/>
    <property type="evidence" value="ECO:0007669"/>
    <property type="project" value="UniProtKB-KW"/>
</dbReference>
<dbReference type="GO" id="GO:0000781">
    <property type="term" value="C:chromosome, telomeric region"/>
    <property type="evidence" value="ECO:0007669"/>
    <property type="project" value="TreeGrafter"/>
</dbReference>
<evidence type="ECO:0000256" key="2">
    <source>
        <dbReference type="ARBA" id="ARBA00007815"/>
    </source>
</evidence>
<dbReference type="Proteomes" id="UP000886520">
    <property type="component" value="Chromosome 24"/>
</dbReference>
<feature type="domain" description="Replication protein A C-terminal" evidence="9">
    <location>
        <begin position="284"/>
        <end position="380"/>
    </location>
</feature>
<accession>A0A9D4U2C6</accession>
<dbReference type="InterPro" id="IPR036390">
    <property type="entry name" value="WH_DNA-bd_sf"/>
</dbReference>
<proteinExistence type="inferred from homology"/>
<dbReference type="InterPro" id="IPR040260">
    <property type="entry name" value="RFA2-like"/>
</dbReference>
<comment type="subcellular location">
    <subcellularLocation>
        <location evidence="1">Nucleus</location>
    </subcellularLocation>
</comment>
<keyword evidence="3" id="KW-0235">DNA replication</keyword>
<evidence type="ECO:0000256" key="5">
    <source>
        <dbReference type="ARBA" id="ARBA00023125"/>
    </source>
</evidence>
<sequence length="387" mass="42707">MPFLAGKWVAGRYSPRPTSLGNVSSLLPSNQSSATHFHSLAELMLERLCSILPTSKGRFPSIKSWLPSCRPARYARAISGRQNRISFCSVNSRKKPSTCSRRFKVTTPTELPAMPSSLSLSLPLSPSLLMQQIQSSHSKKGNPKTAGVLPLTVKQASQAMQNPFDDTFTVYGADINIVTLLGMVVDKEENTSHVSFALDDGTGRVDVNCWMNGQEMHTCKEILKVQNGGYVCIYGHLCVLQGKKSIVALSIRLIVDFNEVTFHFLESVYVHVLRANSMGHNIPSNQIGGSITSYMQAPSSFYNDLVDYTPSYPVNTDGSPEACVRRVQSIFEEPHNLTLEAGLHVDDVIRRMNGFGIQQVRVAIELLVNEGMIYSTIDDDHYRSTSG</sequence>
<dbReference type="GO" id="GO:0035861">
    <property type="term" value="C:site of double-strand break"/>
    <property type="evidence" value="ECO:0007669"/>
    <property type="project" value="TreeGrafter"/>
</dbReference>
<comment type="similarity">
    <text evidence="2">Belongs to the replication factor A protein 2 family.</text>
</comment>
<gene>
    <name evidence="10" type="ORF">GOP47_0024568</name>
</gene>
<comment type="caution">
    <text evidence="10">The sequence shown here is derived from an EMBL/GenBank/DDBJ whole genome shotgun (WGS) entry which is preliminary data.</text>
</comment>
<dbReference type="Pfam" id="PF08784">
    <property type="entry name" value="RPA_C"/>
    <property type="match status" value="1"/>
</dbReference>
<dbReference type="Gene3D" id="2.40.50.140">
    <property type="entry name" value="Nucleic acid-binding proteins"/>
    <property type="match status" value="1"/>
</dbReference>
<keyword evidence="6" id="KW-0233">DNA recombination</keyword>
<dbReference type="EMBL" id="JABFUD020000024">
    <property type="protein sequence ID" value="KAI5060148.1"/>
    <property type="molecule type" value="Genomic_DNA"/>
</dbReference>
<evidence type="ECO:0000256" key="4">
    <source>
        <dbReference type="ARBA" id="ARBA00022763"/>
    </source>
</evidence>
<evidence type="ECO:0000313" key="11">
    <source>
        <dbReference type="Proteomes" id="UP000886520"/>
    </source>
</evidence>
<keyword evidence="7" id="KW-0234">DNA repair</keyword>
<evidence type="ECO:0000256" key="1">
    <source>
        <dbReference type="ARBA" id="ARBA00004123"/>
    </source>
</evidence>
<dbReference type="GO" id="GO:0000724">
    <property type="term" value="P:double-strand break repair via homologous recombination"/>
    <property type="evidence" value="ECO:0007669"/>
    <property type="project" value="TreeGrafter"/>
</dbReference>
<dbReference type="FunFam" id="2.40.50.140:FF:000184">
    <property type="entry name" value="replication protein A 32 kDa subunit A-like"/>
    <property type="match status" value="1"/>
</dbReference>
<name>A0A9D4U2C6_ADICA</name>
<dbReference type="Gene3D" id="1.10.10.10">
    <property type="entry name" value="Winged helix-like DNA-binding domain superfamily/Winged helix DNA-binding domain"/>
    <property type="match status" value="1"/>
</dbReference>
<evidence type="ECO:0000256" key="3">
    <source>
        <dbReference type="ARBA" id="ARBA00022705"/>
    </source>
</evidence>
<dbReference type="OrthoDB" id="25571at2759"/>